<organism evidence="2 3">
    <name type="scientific">Clostridium rhizosphaerae</name>
    <dbReference type="NCBI Taxonomy" id="2803861"/>
    <lineage>
        <taxon>Bacteria</taxon>
        <taxon>Bacillati</taxon>
        <taxon>Bacillota</taxon>
        <taxon>Clostridia</taxon>
        <taxon>Eubacteriales</taxon>
        <taxon>Clostridiaceae</taxon>
        <taxon>Clostridium</taxon>
    </lineage>
</organism>
<accession>A0ABS1TD63</accession>
<gene>
    <name evidence="2" type="ORF">JK636_16045</name>
</gene>
<feature type="transmembrane region" description="Helical" evidence="1">
    <location>
        <begin position="32"/>
        <end position="53"/>
    </location>
</feature>
<keyword evidence="1" id="KW-0812">Transmembrane</keyword>
<sequence length="75" mass="8361">MPYYVRSYYSNTDPNYLSGYQPNNFNNLINNVGVPAILGLGLGPMWGIAALLARGGQTTNIININTRRNNNGMYY</sequence>
<protein>
    <submittedName>
        <fullName evidence="2">Uncharacterized protein</fullName>
    </submittedName>
</protein>
<keyword evidence="1" id="KW-1133">Transmembrane helix</keyword>
<evidence type="ECO:0000313" key="2">
    <source>
        <dbReference type="EMBL" id="MBL4937240.1"/>
    </source>
</evidence>
<keyword evidence="3" id="KW-1185">Reference proteome</keyword>
<reference evidence="2 3" key="1">
    <citation type="submission" date="2021-01" db="EMBL/GenBank/DDBJ databases">
        <title>Genome public.</title>
        <authorList>
            <person name="Liu C."/>
            <person name="Sun Q."/>
        </authorList>
    </citation>
    <scope>NUCLEOTIDE SEQUENCE [LARGE SCALE GENOMIC DNA]</scope>
    <source>
        <strain evidence="2 3">YIM B02515</strain>
    </source>
</reference>
<comment type="caution">
    <text evidence="2">The sequence shown here is derived from an EMBL/GenBank/DDBJ whole genome shotgun (WGS) entry which is preliminary data.</text>
</comment>
<dbReference type="Proteomes" id="UP000632377">
    <property type="component" value="Unassembled WGS sequence"/>
</dbReference>
<dbReference type="EMBL" id="JAESWC010000014">
    <property type="protein sequence ID" value="MBL4937240.1"/>
    <property type="molecule type" value="Genomic_DNA"/>
</dbReference>
<proteinExistence type="predicted"/>
<evidence type="ECO:0000256" key="1">
    <source>
        <dbReference type="SAM" id="Phobius"/>
    </source>
</evidence>
<keyword evidence="1" id="KW-0472">Membrane</keyword>
<name>A0ABS1TD63_9CLOT</name>
<dbReference type="RefSeq" id="WP_202749994.1">
    <property type="nucleotide sequence ID" value="NZ_JAESWC010000014.1"/>
</dbReference>
<evidence type="ECO:0000313" key="3">
    <source>
        <dbReference type="Proteomes" id="UP000632377"/>
    </source>
</evidence>